<feature type="region of interest" description="Disordered" evidence="8">
    <location>
        <begin position="132"/>
        <end position="157"/>
    </location>
</feature>
<dbReference type="GO" id="GO:0006511">
    <property type="term" value="P:ubiquitin-dependent protein catabolic process"/>
    <property type="evidence" value="ECO:0007669"/>
    <property type="project" value="TreeGrafter"/>
</dbReference>
<reference evidence="11" key="1">
    <citation type="journal article" date="2018" name="Nat. Microbiol.">
        <title>Leveraging single-cell genomics to expand the fungal tree of life.</title>
        <authorList>
            <person name="Ahrendt S.R."/>
            <person name="Quandt C.A."/>
            <person name="Ciobanu D."/>
            <person name="Clum A."/>
            <person name="Salamov A."/>
            <person name="Andreopoulos B."/>
            <person name="Cheng J.F."/>
            <person name="Woyke T."/>
            <person name="Pelin A."/>
            <person name="Henrissat B."/>
            <person name="Reynolds N.K."/>
            <person name="Benny G.L."/>
            <person name="Smith M.E."/>
            <person name="James T.Y."/>
            <person name="Grigoriev I.V."/>
        </authorList>
    </citation>
    <scope>NUCLEOTIDE SEQUENCE [LARGE SCALE GENOMIC DNA]</scope>
    <source>
        <strain evidence="11">RSA 468</strain>
    </source>
</reference>
<accession>A0A4P9ZY99</accession>
<keyword evidence="6" id="KW-0862">Zinc</keyword>
<dbReference type="PROSITE" id="PS50865">
    <property type="entry name" value="ZF_MYND_2"/>
    <property type="match status" value="1"/>
</dbReference>
<dbReference type="SUPFAM" id="SSF144232">
    <property type="entry name" value="HIT/MYND zinc finger-like"/>
    <property type="match status" value="1"/>
</dbReference>
<gene>
    <name evidence="10" type="ORF">BJ085DRAFT_4385</name>
</gene>
<evidence type="ECO:0000256" key="3">
    <source>
        <dbReference type="ARBA" id="ARBA00022490"/>
    </source>
</evidence>
<dbReference type="GO" id="GO:0005737">
    <property type="term" value="C:cytoplasm"/>
    <property type="evidence" value="ECO:0007669"/>
    <property type="project" value="UniProtKB-SubCell"/>
</dbReference>
<dbReference type="EMBL" id="ML002336">
    <property type="protein sequence ID" value="RKP38725.1"/>
    <property type="molecule type" value="Genomic_DNA"/>
</dbReference>
<evidence type="ECO:0000259" key="9">
    <source>
        <dbReference type="PROSITE" id="PS50865"/>
    </source>
</evidence>
<dbReference type="InterPro" id="IPR016024">
    <property type="entry name" value="ARM-type_fold"/>
</dbReference>
<keyword evidence="4" id="KW-0479">Metal-binding</keyword>
<dbReference type="SUPFAM" id="SSF48371">
    <property type="entry name" value="ARM repeat"/>
    <property type="match status" value="1"/>
</dbReference>
<evidence type="ECO:0000313" key="10">
    <source>
        <dbReference type="EMBL" id="RKP38725.1"/>
    </source>
</evidence>
<evidence type="ECO:0000256" key="5">
    <source>
        <dbReference type="ARBA" id="ARBA00022771"/>
    </source>
</evidence>
<keyword evidence="11" id="KW-1185">Reference proteome</keyword>
<protein>
    <recommendedName>
        <fullName evidence="9">MYND-type domain-containing protein</fullName>
    </recommendedName>
</protein>
<evidence type="ECO:0000256" key="1">
    <source>
        <dbReference type="ARBA" id="ARBA00004496"/>
    </source>
</evidence>
<evidence type="ECO:0000313" key="11">
    <source>
        <dbReference type="Proteomes" id="UP000268162"/>
    </source>
</evidence>
<name>A0A4P9ZY99_9FUNG</name>
<dbReference type="GO" id="GO:0007163">
    <property type="term" value="P:establishment or maintenance of cell polarity"/>
    <property type="evidence" value="ECO:0007669"/>
    <property type="project" value="TreeGrafter"/>
</dbReference>
<feature type="domain" description="MYND-type" evidence="9">
    <location>
        <begin position="259"/>
        <end position="301"/>
    </location>
</feature>
<evidence type="ECO:0000256" key="8">
    <source>
        <dbReference type="SAM" id="MobiDB-lite"/>
    </source>
</evidence>
<evidence type="ECO:0000256" key="2">
    <source>
        <dbReference type="ARBA" id="ARBA00010655"/>
    </source>
</evidence>
<dbReference type="GO" id="GO:1990304">
    <property type="term" value="C:MUB1-RAD6-UBR2 ubiquitin ligase complex"/>
    <property type="evidence" value="ECO:0007669"/>
    <property type="project" value="TreeGrafter"/>
</dbReference>
<dbReference type="InterPro" id="IPR002893">
    <property type="entry name" value="Znf_MYND"/>
</dbReference>
<keyword evidence="5 7" id="KW-0863">Zinc-finger</keyword>
<keyword evidence="3" id="KW-0963">Cytoplasm</keyword>
<proteinExistence type="inferred from homology"/>
<dbReference type="PANTHER" id="PTHR47442">
    <property type="entry name" value="MYND-TYPE ZINC FINGER PROTEIN MUB1"/>
    <property type="match status" value="1"/>
</dbReference>
<dbReference type="GO" id="GO:0008270">
    <property type="term" value="F:zinc ion binding"/>
    <property type="evidence" value="ECO:0007669"/>
    <property type="project" value="UniProtKB-KW"/>
</dbReference>
<feature type="non-terminal residue" evidence="10">
    <location>
        <position position="307"/>
    </location>
</feature>
<dbReference type="Proteomes" id="UP000268162">
    <property type="component" value="Unassembled WGS sequence"/>
</dbReference>
<evidence type="ECO:0000256" key="4">
    <source>
        <dbReference type="ARBA" id="ARBA00022723"/>
    </source>
</evidence>
<dbReference type="Gene3D" id="6.10.140.2220">
    <property type="match status" value="1"/>
</dbReference>
<sequence>MRKCNFYFPTNNKAAVTITSALYDRRALDCTAPLALVNSLSHLHYLINTSTRIRELVSTDGGFNRLIRILKNTQVKTHNVMNVWKWSLAFNCLVAAGIRGTQEIRVQLVNVGIIKVLFDIMEAYLKTTAANTNDQHQNTAGRPERSVLTPPPPDVDEDQGTEVTMTLPASHAISHYVAPQNVMYRIEDAYHSMQLLGYLSKYPDIRRKMHEDYERDVFATVEQFTFRGHPHHIRQWAVVVMRNGCRKDESRDGLRQCANLGCLRFESYPREFAKCRRCRKAKYCGKACQSRAWVNGHRSWCTETQPS</sequence>
<dbReference type="AlphaFoldDB" id="A0A4P9ZY99"/>
<dbReference type="PANTHER" id="PTHR47442:SF1">
    <property type="entry name" value="MYND-TYPE ZINC FINGER PROTEIN MUB1"/>
    <property type="match status" value="1"/>
</dbReference>
<organism evidence="10 11">
    <name type="scientific">Dimargaris cristalligena</name>
    <dbReference type="NCBI Taxonomy" id="215637"/>
    <lineage>
        <taxon>Eukaryota</taxon>
        <taxon>Fungi</taxon>
        <taxon>Fungi incertae sedis</taxon>
        <taxon>Zoopagomycota</taxon>
        <taxon>Kickxellomycotina</taxon>
        <taxon>Dimargaritomycetes</taxon>
        <taxon>Dimargaritales</taxon>
        <taxon>Dimargaritaceae</taxon>
        <taxon>Dimargaris</taxon>
    </lineage>
</organism>
<evidence type="ECO:0000256" key="6">
    <source>
        <dbReference type="ARBA" id="ARBA00022833"/>
    </source>
</evidence>
<evidence type="ECO:0000256" key="7">
    <source>
        <dbReference type="PROSITE-ProRule" id="PRU00134"/>
    </source>
</evidence>
<comment type="subcellular location">
    <subcellularLocation>
        <location evidence="1">Cytoplasm</location>
    </subcellularLocation>
</comment>
<dbReference type="Pfam" id="PF01753">
    <property type="entry name" value="zf-MYND"/>
    <property type="match status" value="1"/>
</dbReference>
<dbReference type="InterPro" id="IPR051664">
    <property type="entry name" value="MYND-type_zinc_finger"/>
</dbReference>
<comment type="similarity">
    <text evidence="2">Belongs to the MUB1/samB family.</text>
</comment>